<keyword evidence="5 8" id="KW-0812">Transmembrane</keyword>
<feature type="transmembrane region" description="Helical" evidence="8">
    <location>
        <begin position="231"/>
        <end position="252"/>
    </location>
</feature>
<dbReference type="PANTHER" id="PTHR43848:SF2">
    <property type="entry name" value="PUTRESCINE TRANSPORT SYSTEM PERMEASE PROTEIN POTI"/>
    <property type="match status" value="1"/>
</dbReference>
<gene>
    <name evidence="10" type="ORF">PQG83_08145</name>
</gene>
<feature type="transmembrane region" description="Helical" evidence="8">
    <location>
        <begin position="127"/>
        <end position="148"/>
    </location>
</feature>
<dbReference type="KEGG" id="nneo:PQG83_08145"/>
<evidence type="ECO:0000256" key="2">
    <source>
        <dbReference type="ARBA" id="ARBA00007069"/>
    </source>
</evidence>
<dbReference type="InterPro" id="IPR000515">
    <property type="entry name" value="MetI-like"/>
</dbReference>
<dbReference type="RefSeq" id="WP_312748399.1">
    <property type="nucleotide sequence ID" value="NZ_CP116968.1"/>
</dbReference>
<feature type="transmembrane region" description="Helical" evidence="8">
    <location>
        <begin position="60"/>
        <end position="84"/>
    </location>
</feature>
<evidence type="ECO:0000256" key="4">
    <source>
        <dbReference type="ARBA" id="ARBA00022475"/>
    </source>
</evidence>
<dbReference type="SUPFAM" id="SSF161098">
    <property type="entry name" value="MetI-like"/>
    <property type="match status" value="1"/>
</dbReference>
<comment type="subcellular location">
    <subcellularLocation>
        <location evidence="1 8">Cell membrane</location>
        <topology evidence="1 8">Multi-pass membrane protein</topology>
    </subcellularLocation>
</comment>
<proteinExistence type="inferred from homology"/>
<keyword evidence="3 8" id="KW-0813">Transport</keyword>
<dbReference type="Proteomes" id="UP001302494">
    <property type="component" value="Chromosome"/>
</dbReference>
<feature type="domain" description="ABC transmembrane type-1" evidence="9">
    <location>
        <begin position="61"/>
        <end position="252"/>
    </location>
</feature>
<dbReference type="EMBL" id="CP116968">
    <property type="protein sequence ID" value="WNM63711.1"/>
    <property type="molecule type" value="Genomic_DNA"/>
</dbReference>
<dbReference type="InterPro" id="IPR051789">
    <property type="entry name" value="Bact_Polyamine_Transport"/>
</dbReference>
<dbReference type="Pfam" id="PF00528">
    <property type="entry name" value="BPD_transp_1"/>
    <property type="match status" value="1"/>
</dbReference>
<evidence type="ECO:0000256" key="8">
    <source>
        <dbReference type="RuleBase" id="RU363032"/>
    </source>
</evidence>
<feature type="transmembrane region" description="Helical" evidence="8">
    <location>
        <begin position="12"/>
        <end position="40"/>
    </location>
</feature>
<evidence type="ECO:0000256" key="6">
    <source>
        <dbReference type="ARBA" id="ARBA00022989"/>
    </source>
</evidence>
<protein>
    <submittedName>
        <fullName evidence="10">ABC transporter permease</fullName>
    </submittedName>
</protein>
<accession>A0AA96GKP4</accession>
<keyword evidence="4" id="KW-1003">Cell membrane</keyword>
<evidence type="ECO:0000256" key="1">
    <source>
        <dbReference type="ARBA" id="ARBA00004651"/>
    </source>
</evidence>
<keyword evidence="7 8" id="KW-0472">Membrane</keyword>
<evidence type="ECO:0000256" key="3">
    <source>
        <dbReference type="ARBA" id="ARBA00022448"/>
    </source>
</evidence>
<dbReference type="Gene3D" id="1.10.3720.10">
    <property type="entry name" value="MetI-like"/>
    <property type="match status" value="1"/>
</dbReference>
<reference evidence="10 11" key="1">
    <citation type="submission" date="2023-01" db="EMBL/GenBank/DDBJ databases">
        <title>Cultivation and genomic characterization of new, ubiquitous marine nitrite-oxidizing bacteria from the Nitrospirales.</title>
        <authorList>
            <person name="Mueller A.J."/>
            <person name="Daebeler A."/>
            <person name="Herbold C.W."/>
            <person name="Kirkegaard R.H."/>
            <person name="Daims H."/>
        </authorList>
    </citation>
    <scope>NUCLEOTIDE SEQUENCE [LARGE SCALE GENOMIC DNA]</scope>
    <source>
        <strain evidence="10 11">DK</strain>
    </source>
</reference>
<dbReference type="GO" id="GO:0055085">
    <property type="term" value="P:transmembrane transport"/>
    <property type="evidence" value="ECO:0007669"/>
    <property type="project" value="InterPro"/>
</dbReference>
<evidence type="ECO:0000313" key="11">
    <source>
        <dbReference type="Proteomes" id="UP001302494"/>
    </source>
</evidence>
<comment type="similarity">
    <text evidence="2">Belongs to the binding-protein-dependent transport system permease family. CysTW subfamily.</text>
</comment>
<dbReference type="CDD" id="cd06261">
    <property type="entry name" value="TM_PBP2"/>
    <property type="match status" value="1"/>
</dbReference>
<organism evidence="10 11">
    <name type="scientific">Candidatus Nitrospira neomarina</name>
    <dbReference type="NCBI Taxonomy" id="3020899"/>
    <lineage>
        <taxon>Bacteria</taxon>
        <taxon>Pseudomonadati</taxon>
        <taxon>Nitrospirota</taxon>
        <taxon>Nitrospiria</taxon>
        <taxon>Nitrospirales</taxon>
        <taxon>Nitrospiraceae</taxon>
        <taxon>Nitrospira</taxon>
    </lineage>
</organism>
<dbReference type="GO" id="GO:0005886">
    <property type="term" value="C:plasma membrane"/>
    <property type="evidence" value="ECO:0007669"/>
    <property type="project" value="UniProtKB-SubCell"/>
</dbReference>
<sequence>MNRMPSSFIVMSLLVMVFLYLPVFILIGLSFNASTMGVAWKGFTFQWYEKLAMDQAILEATVNSVVIALLSTGMALILGVGTAIGLETRQGPEKSWVNMILVLPLVIPEILLGVALLMVFVLCQVHLGFGTIIIGHMVFNLPLTIVIVRARLRKLDPAWEDAARDLGATSWEVLTRITLPLLRPAIWGAGLLGFTVSLDDFVVTFFVSGPGSTTLPLKVFSMIRTGMTPEINALSAVMVVVSMLCVGLSWFVQQRSTPASAESSYR</sequence>
<evidence type="ECO:0000313" key="10">
    <source>
        <dbReference type="EMBL" id="WNM63711.1"/>
    </source>
</evidence>
<keyword evidence="11" id="KW-1185">Reference proteome</keyword>
<evidence type="ECO:0000256" key="7">
    <source>
        <dbReference type="ARBA" id="ARBA00023136"/>
    </source>
</evidence>
<evidence type="ECO:0000259" key="9">
    <source>
        <dbReference type="PROSITE" id="PS50928"/>
    </source>
</evidence>
<dbReference type="PANTHER" id="PTHR43848">
    <property type="entry name" value="PUTRESCINE TRANSPORT SYSTEM PERMEASE PROTEIN POTI"/>
    <property type="match status" value="1"/>
</dbReference>
<feature type="transmembrane region" description="Helical" evidence="8">
    <location>
        <begin position="185"/>
        <end position="211"/>
    </location>
</feature>
<feature type="transmembrane region" description="Helical" evidence="8">
    <location>
        <begin position="96"/>
        <end position="121"/>
    </location>
</feature>
<keyword evidence="6 8" id="KW-1133">Transmembrane helix</keyword>
<name>A0AA96GKP4_9BACT</name>
<dbReference type="PROSITE" id="PS50928">
    <property type="entry name" value="ABC_TM1"/>
    <property type="match status" value="1"/>
</dbReference>
<dbReference type="AlphaFoldDB" id="A0AA96GKP4"/>
<evidence type="ECO:0000256" key="5">
    <source>
        <dbReference type="ARBA" id="ARBA00022692"/>
    </source>
</evidence>
<dbReference type="InterPro" id="IPR035906">
    <property type="entry name" value="MetI-like_sf"/>
</dbReference>